<evidence type="ECO:0000313" key="3">
    <source>
        <dbReference type="Proteomes" id="UP000319143"/>
    </source>
</evidence>
<name>A0A5C6E5L4_9BACT</name>
<organism evidence="2 3">
    <name type="scientific">Novipirellula artificiosorum</name>
    <dbReference type="NCBI Taxonomy" id="2528016"/>
    <lineage>
        <taxon>Bacteria</taxon>
        <taxon>Pseudomonadati</taxon>
        <taxon>Planctomycetota</taxon>
        <taxon>Planctomycetia</taxon>
        <taxon>Pirellulales</taxon>
        <taxon>Pirellulaceae</taxon>
        <taxon>Novipirellula</taxon>
    </lineage>
</organism>
<keyword evidence="3" id="KW-1185">Reference proteome</keyword>
<keyword evidence="1" id="KW-1133">Transmembrane helix</keyword>
<evidence type="ECO:0000313" key="2">
    <source>
        <dbReference type="EMBL" id="TWU42901.1"/>
    </source>
</evidence>
<dbReference type="OrthoDB" id="7809546at2"/>
<keyword evidence="1" id="KW-0472">Membrane</keyword>
<dbReference type="SUPFAM" id="SSF51604">
    <property type="entry name" value="Enolase C-terminal domain-like"/>
    <property type="match status" value="1"/>
</dbReference>
<feature type="transmembrane region" description="Helical" evidence="1">
    <location>
        <begin position="21"/>
        <end position="38"/>
    </location>
</feature>
<accession>A0A5C6E5L4</accession>
<dbReference type="Proteomes" id="UP000319143">
    <property type="component" value="Unassembled WGS sequence"/>
</dbReference>
<dbReference type="EMBL" id="SJPV01000001">
    <property type="protein sequence ID" value="TWU42901.1"/>
    <property type="molecule type" value="Genomic_DNA"/>
</dbReference>
<sequence>MTLELKRVELRKVEIATRMPFRYGIATLTAVPYLIVFADFRIDGKVSRGVAADVLPPKWFTKQPEASIETEIEEMLTVIRSACHAAIGMGPQPSVFRFWQQLYQRQMNEPRLHGLPPLLRHFGVSLVERAAIDATCQRESMTFHEAVRSNHFGIRLDECYSELAGIQPDACLPAEPTVKMQIRHTVGLADPIFDSEIDDTHRLDDGLPQSLQSCIEENGISYFKIKVPAEIEEARSRLRRLAELFEALVPSFRFTLDGNEFFNDPQAFRSFWETLRSDSQLARFIDRGLMVVEQPLHRDVALSDSTRDVFHAWPERPPIIIDESDGESSSLSRALQAGYVGTSHKNCKGVIKGIVNACRLRQLNQQLGAQTYVCTGEDLMNLGPIALLQDLAVGATLGLTHMERNGHHYVAGLQPMPQPIQIATLQRHADLYQSHEALGSVFPTLKIRDGSIDLTSVNRSPFGYGIEVDPEWFDLIERIENR</sequence>
<comment type="caution">
    <text evidence="2">The sequence shown here is derived from an EMBL/GenBank/DDBJ whole genome shotgun (WGS) entry which is preliminary data.</text>
</comment>
<protein>
    <submittedName>
        <fullName evidence="2">Uncharacterized protein</fullName>
    </submittedName>
</protein>
<reference evidence="2 3" key="1">
    <citation type="submission" date="2019-02" db="EMBL/GenBank/DDBJ databases">
        <title>Deep-cultivation of Planctomycetes and their phenomic and genomic characterization uncovers novel biology.</title>
        <authorList>
            <person name="Wiegand S."/>
            <person name="Jogler M."/>
            <person name="Boedeker C."/>
            <person name="Pinto D."/>
            <person name="Vollmers J."/>
            <person name="Rivas-Marin E."/>
            <person name="Kohn T."/>
            <person name="Peeters S.H."/>
            <person name="Heuer A."/>
            <person name="Rast P."/>
            <person name="Oberbeckmann S."/>
            <person name="Bunk B."/>
            <person name="Jeske O."/>
            <person name="Meyerdierks A."/>
            <person name="Storesund J.E."/>
            <person name="Kallscheuer N."/>
            <person name="Luecker S."/>
            <person name="Lage O.M."/>
            <person name="Pohl T."/>
            <person name="Merkel B.J."/>
            <person name="Hornburger P."/>
            <person name="Mueller R.-W."/>
            <person name="Bruemmer F."/>
            <person name="Labrenz M."/>
            <person name="Spormann A.M."/>
            <person name="Op Den Camp H."/>
            <person name="Overmann J."/>
            <person name="Amann R."/>
            <person name="Jetten M.S.M."/>
            <person name="Mascher T."/>
            <person name="Medema M.H."/>
            <person name="Devos D.P."/>
            <person name="Kaster A.-K."/>
            <person name="Ovreas L."/>
            <person name="Rohde M."/>
            <person name="Galperin M.Y."/>
            <person name="Jogler C."/>
        </authorList>
    </citation>
    <scope>NUCLEOTIDE SEQUENCE [LARGE SCALE GENOMIC DNA]</scope>
    <source>
        <strain evidence="2 3">Poly41</strain>
    </source>
</reference>
<keyword evidence="1" id="KW-0812">Transmembrane</keyword>
<evidence type="ECO:0000256" key="1">
    <source>
        <dbReference type="SAM" id="Phobius"/>
    </source>
</evidence>
<dbReference type="RefSeq" id="WP_146524877.1">
    <property type="nucleotide sequence ID" value="NZ_SJPV01000001.1"/>
</dbReference>
<dbReference type="InterPro" id="IPR036849">
    <property type="entry name" value="Enolase-like_C_sf"/>
</dbReference>
<proteinExistence type="predicted"/>
<dbReference type="AlphaFoldDB" id="A0A5C6E5L4"/>
<dbReference type="Gene3D" id="3.20.20.120">
    <property type="entry name" value="Enolase-like C-terminal domain"/>
    <property type="match status" value="1"/>
</dbReference>
<gene>
    <name evidence="2" type="ORF">Poly41_12020</name>
</gene>